<dbReference type="Proteomes" id="UP001628124">
    <property type="component" value="Unassembled WGS sequence"/>
</dbReference>
<protein>
    <submittedName>
        <fullName evidence="1">Uncharacterized protein</fullName>
    </submittedName>
</protein>
<evidence type="ECO:0000313" key="2">
    <source>
        <dbReference type="Proteomes" id="UP001628124"/>
    </source>
</evidence>
<comment type="caution">
    <text evidence="1">The sequence shown here is derived from an EMBL/GenBank/DDBJ whole genome shotgun (WGS) entry which is preliminary data.</text>
</comment>
<name>A0ABP9TUQ8_9RICK</name>
<sequence length="106" mass="11411">MTDGIANEAGQSLNENPVTVIGTIFTQTIQIGNQYEPLDPGDQDYGVDWATAIDTGVGGVVKFTHNSLTRLQQNVISEIDFNGKAAQVTIGDGANVINGPTWREYR</sequence>
<proteinExistence type="predicted"/>
<accession>A0ABP9TUQ8</accession>
<organism evidence="1 2">
    <name type="scientific">Candidatus Rickettsia kedanie</name>
    <dbReference type="NCBI Taxonomy" id="3115352"/>
    <lineage>
        <taxon>Bacteria</taxon>
        <taxon>Pseudomonadati</taxon>
        <taxon>Pseudomonadota</taxon>
        <taxon>Alphaproteobacteria</taxon>
        <taxon>Rickettsiales</taxon>
        <taxon>Rickettsiaceae</taxon>
        <taxon>Rickettsieae</taxon>
        <taxon>Rickettsia</taxon>
        <taxon>spotted fever group</taxon>
    </lineage>
</organism>
<reference evidence="1 2" key="1">
    <citation type="journal article" date="2024" name="Microbiol. Immunol.">
        <title>Discovery of a novel spotted fever group Rickettsia, 'Candidatus Rickettsia kedanie,' in unfed larval chigger mites, Leptotrombidium scutellare.</title>
        <authorList>
            <person name="Ogawa M."/>
            <person name="Matsutani M."/>
            <person name="Katayama T."/>
            <person name="Takada N."/>
            <person name="Noda S."/>
            <person name="Takahashi M."/>
            <person name="Kageyama D."/>
            <person name="Hanaoka N."/>
            <person name="Ebihara H."/>
        </authorList>
    </citation>
    <scope>NUCLEOTIDE SEQUENCE [LARGE SCALE GENOMIC DNA]</scope>
    <source>
        <strain evidence="1 2">KNCP2-13</strain>
    </source>
</reference>
<evidence type="ECO:0000313" key="1">
    <source>
        <dbReference type="EMBL" id="GAA5251992.1"/>
    </source>
</evidence>
<keyword evidence="2" id="KW-1185">Reference proteome</keyword>
<dbReference type="RefSeq" id="WP_412707683.1">
    <property type="nucleotide sequence ID" value="NZ_BAABMM010000012.1"/>
</dbReference>
<gene>
    <name evidence="1" type="ORF">KNCP2_02800</name>
</gene>
<dbReference type="EMBL" id="BAABMM010000012">
    <property type="protein sequence ID" value="GAA5251992.1"/>
    <property type="molecule type" value="Genomic_DNA"/>
</dbReference>